<dbReference type="PANTHER" id="PTHR38436:SF1">
    <property type="entry name" value="ESTER CYCLASE"/>
    <property type="match status" value="1"/>
</dbReference>
<dbReference type="SUPFAM" id="SSF54427">
    <property type="entry name" value="NTF2-like"/>
    <property type="match status" value="1"/>
</dbReference>
<sequence length="141" mass="15299">MTNVLKTLSQRVVAELYNGGNVALVDELFDPRYVQKPVGYRGLEGARRFVEELHAAFSGLHFDLVGQIAEDDSVVNLLIMNGLHTGPLLGHIPPSGREVVVIYAIIHRFEGGKLVEGVIVSDQLSLMQQIGVVPTPVWGAG</sequence>
<keyword evidence="2" id="KW-1185">Reference proteome</keyword>
<dbReference type="RefSeq" id="WP_157913117.1">
    <property type="nucleotide sequence ID" value="NZ_LN890655.1"/>
</dbReference>
<organism evidence="1 2">
    <name type="scientific">Candidatus Promineifilum breve</name>
    <dbReference type="NCBI Taxonomy" id="1806508"/>
    <lineage>
        <taxon>Bacteria</taxon>
        <taxon>Bacillati</taxon>
        <taxon>Chloroflexota</taxon>
        <taxon>Ardenticatenia</taxon>
        <taxon>Candidatus Promineifilales</taxon>
        <taxon>Candidatus Promineifilaceae</taxon>
        <taxon>Candidatus Promineifilum</taxon>
    </lineage>
</organism>
<dbReference type="InterPro" id="IPR032710">
    <property type="entry name" value="NTF2-like_dom_sf"/>
</dbReference>
<name>A0A160T635_9CHLR</name>
<dbReference type="AlphaFoldDB" id="A0A160T635"/>
<dbReference type="GO" id="GO:0030638">
    <property type="term" value="P:polyketide metabolic process"/>
    <property type="evidence" value="ECO:0007669"/>
    <property type="project" value="InterPro"/>
</dbReference>
<protein>
    <submittedName>
        <fullName evidence="1">Ester cyclase</fullName>
    </submittedName>
</protein>
<evidence type="ECO:0000313" key="1">
    <source>
        <dbReference type="EMBL" id="CUS04415.2"/>
    </source>
</evidence>
<dbReference type="OrthoDB" id="158434at2"/>
<dbReference type="PANTHER" id="PTHR38436">
    <property type="entry name" value="POLYKETIDE CYCLASE SNOAL-LIKE DOMAIN"/>
    <property type="match status" value="1"/>
</dbReference>
<reference evidence="1" key="1">
    <citation type="submission" date="2016-01" db="EMBL/GenBank/DDBJ databases">
        <authorList>
            <person name="Mcilroy J.S."/>
            <person name="Karst M S."/>
            <person name="Albertsen M."/>
        </authorList>
    </citation>
    <scope>NUCLEOTIDE SEQUENCE</scope>
    <source>
        <strain evidence="1">Cfx-K</strain>
    </source>
</reference>
<dbReference type="Proteomes" id="UP000215027">
    <property type="component" value="Chromosome I"/>
</dbReference>
<dbReference type="EMBL" id="LN890655">
    <property type="protein sequence ID" value="CUS04415.2"/>
    <property type="molecule type" value="Genomic_DNA"/>
</dbReference>
<dbReference type="Pfam" id="PF07366">
    <property type="entry name" value="SnoaL"/>
    <property type="match status" value="1"/>
</dbReference>
<dbReference type="InterPro" id="IPR009959">
    <property type="entry name" value="Cyclase_SnoaL-like"/>
</dbReference>
<gene>
    <name evidence="1" type="ORF">CFX0092_A2537</name>
</gene>
<evidence type="ECO:0000313" key="2">
    <source>
        <dbReference type="Proteomes" id="UP000215027"/>
    </source>
</evidence>
<accession>A0A160T635</accession>
<dbReference type="KEGG" id="pbf:CFX0092_A2537"/>
<dbReference type="Gene3D" id="3.10.450.50">
    <property type="match status" value="1"/>
</dbReference>
<proteinExistence type="predicted"/>